<reference evidence="2" key="1">
    <citation type="submission" date="2022-07" db="EMBL/GenBank/DDBJ databases">
        <title>Genome Sequence of Agrocybe chaxingu.</title>
        <authorList>
            <person name="Buettner E."/>
        </authorList>
    </citation>
    <scope>NUCLEOTIDE SEQUENCE</scope>
    <source>
        <strain evidence="2">MP-N11</strain>
    </source>
</reference>
<keyword evidence="3" id="KW-1185">Reference proteome</keyword>
<name>A0A9W8MWC0_9AGAR</name>
<dbReference type="EMBL" id="JANKHO010000318">
    <property type="protein sequence ID" value="KAJ3511584.1"/>
    <property type="molecule type" value="Genomic_DNA"/>
</dbReference>
<protein>
    <recommendedName>
        <fullName evidence="1">F-box domain-containing protein</fullName>
    </recommendedName>
</protein>
<feature type="domain" description="F-box" evidence="1">
    <location>
        <begin position="10"/>
        <end position="42"/>
    </location>
</feature>
<comment type="caution">
    <text evidence="2">The sequence shown here is derived from an EMBL/GenBank/DDBJ whole genome shotgun (WGS) entry which is preliminary data.</text>
</comment>
<evidence type="ECO:0000259" key="1">
    <source>
        <dbReference type="Pfam" id="PF00646"/>
    </source>
</evidence>
<dbReference type="Pfam" id="PF00646">
    <property type="entry name" value="F-box"/>
    <property type="match status" value="1"/>
</dbReference>
<organism evidence="2 3">
    <name type="scientific">Agrocybe chaxingu</name>
    <dbReference type="NCBI Taxonomy" id="84603"/>
    <lineage>
        <taxon>Eukaryota</taxon>
        <taxon>Fungi</taxon>
        <taxon>Dikarya</taxon>
        <taxon>Basidiomycota</taxon>
        <taxon>Agaricomycotina</taxon>
        <taxon>Agaricomycetes</taxon>
        <taxon>Agaricomycetidae</taxon>
        <taxon>Agaricales</taxon>
        <taxon>Agaricineae</taxon>
        <taxon>Strophariaceae</taxon>
        <taxon>Agrocybe</taxon>
    </lineage>
</organism>
<gene>
    <name evidence="2" type="ORF">NLJ89_g4014</name>
</gene>
<dbReference type="InterPro" id="IPR001810">
    <property type="entry name" value="F-box_dom"/>
</dbReference>
<dbReference type="Proteomes" id="UP001148786">
    <property type="component" value="Unassembled WGS sequence"/>
</dbReference>
<evidence type="ECO:0000313" key="2">
    <source>
        <dbReference type="EMBL" id="KAJ3511584.1"/>
    </source>
</evidence>
<evidence type="ECO:0000313" key="3">
    <source>
        <dbReference type="Proteomes" id="UP001148786"/>
    </source>
</evidence>
<dbReference type="OrthoDB" id="2745898at2759"/>
<proteinExistence type="predicted"/>
<accession>A0A9W8MWC0</accession>
<dbReference type="AlphaFoldDB" id="A0A9W8MWC0"/>
<sequence>MNNPQIAPILPPELIDAIISEVDSKQALLNLRLTSKSFREMATPHAFRTFDIPMKSNAAKLVAEFLEAPHLVKFVHKLRVNAQEGTKAFWDVIKDTEGNDVVMHPNLDEREGEPS</sequence>